<feature type="chain" id="PRO_5010320251" description="Pilus assembly protein" evidence="1">
    <location>
        <begin position="22"/>
        <end position="93"/>
    </location>
</feature>
<feature type="signal peptide" evidence="1">
    <location>
        <begin position="1"/>
        <end position="21"/>
    </location>
</feature>
<comment type="caution">
    <text evidence="2">The sequence shown here is derived from an EMBL/GenBank/DDBJ whole genome shotgun (WGS) entry which is preliminary data.</text>
</comment>
<evidence type="ECO:0008006" key="4">
    <source>
        <dbReference type="Google" id="ProtNLM"/>
    </source>
</evidence>
<name>A0A1S1U4L3_9BURK</name>
<proteinExistence type="predicted"/>
<evidence type="ECO:0000313" key="2">
    <source>
        <dbReference type="EMBL" id="OHV95380.1"/>
    </source>
</evidence>
<dbReference type="AlphaFoldDB" id="A0A1S1U4L3"/>
<organism evidence="2 3">
    <name type="scientific">Janthinobacterium lividum</name>
    <dbReference type="NCBI Taxonomy" id="29581"/>
    <lineage>
        <taxon>Bacteria</taxon>
        <taxon>Pseudomonadati</taxon>
        <taxon>Pseudomonadota</taxon>
        <taxon>Betaproteobacteria</taxon>
        <taxon>Burkholderiales</taxon>
        <taxon>Oxalobacteraceae</taxon>
        <taxon>Janthinobacterium</taxon>
    </lineage>
</organism>
<evidence type="ECO:0000256" key="1">
    <source>
        <dbReference type="SAM" id="SignalP"/>
    </source>
</evidence>
<dbReference type="PROSITE" id="PS51257">
    <property type="entry name" value="PROKAR_LIPOPROTEIN"/>
    <property type="match status" value="1"/>
</dbReference>
<evidence type="ECO:0000313" key="3">
    <source>
        <dbReference type="Proteomes" id="UP000179840"/>
    </source>
</evidence>
<reference evidence="2 3" key="1">
    <citation type="submission" date="2015-06" db="EMBL/GenBank/DDBJ databases">
        <title>Draft genome sequencing of a biphenyl-degrading bacterium, Janthinobacterium lividum MEG1.</title>
        <authorList>
            <person name="Shimodaira J."/>
            <person name="Hatta T."/>
        </authorList>
    </citation>
    <scope>NUCLEOTIDE SEQUENCE [LARGE SCALE GENOMIC DNA]</scope>
    <source>
        <strain evidence="2 3">MEG1</strain>
    </source>
</reference>
<keyword evidence="1" id="KW-0732">Signal</keyword>
<dbReference type="RefSeq" id="WP_071078602.1">
    <property type="nucleotide sequence ID" value="NZ_LFKP01000010.1"/>
</dbReference>
<sequence>MQRPPFHSLLCVLLASFAASGCTTTPHFDRNFGRSVDLLRAQQVINPQAGLNRDPVTGLDGKAAVAGYNAYQKSFSAPVPQSSTLTIGVGGRQ</sequence>
<dbReference type="EMBL" id="LFKP01000010">
    <property type="protein sequence ID" value="OHV95380.1"/>
    <property type="molecule type" value="Genomic_DNA"/>
</dbReference>
<protein>
    <recommendedName>
        <fullName evidence="4">Pilus assembly protein</fullName>
    </recommendedName>
</protein>
<gene>
    <name evidence="2" type="ORF">AKG95_19605</name>
</gene>
<accession>A0A1S1U4L3</accession>
<dbReference type="Proteomes" id="UP000179840">
    <property type="component" value="Unassembled WGS sequence"/>
</dbReference>